<dbReference type="InterPro" id="IPR012349">
    <property type="entry name" value="Split_barrel_FMN-bd"/>
</dbReference>
<proteinExistence type="predicted"/>
<gene>
    <name evidence="1" type="ORF">ACFSM5_20045</name>
</gene>
<comment type="caution">
    <text evidence="1">The sequence shown here is derived from an EMBL/GenBank/DDBJ whole genome shotgun (WGS) entry which is preliminary data.</text>
</comment>
<evidence type="ECO:0000313" key="1">
    <source>
        <dbReference type="EMBL" id="MFD2265205.1"/>
    </source>
</evidence>
<name>A0ABW5DWG7_9PROT</name>
<dbReference type="Proteomes" id="UP001597295">
    <property type="component" value="Unassembled WGS sequence"/>
</dbReference>
<reference evidence="2" key="1">
    <citation type="journal article" date="2019" name="Int. J. Syst. Evol. Microbiol.">
        <title>The Global Catalogue of Microorganisms (GCM) 10K type strain sequencing project: providing services to taxonomists for standard genome sequencing and annotation.</title>
        <authorList>
            <consortium name="The Broad Institute Genomics Platform"/>
            <consortium name="The Broad Institute Genome Sequencing Center for Infectious Disease"/>
            <person name="Wu L."/>
            <person name="Ma J."/>
        </authorList>
    </citation>
    <scope>NUCLEOTIDE SEQUENCE [LARGE SCALE GENOMIC DNA]</scope>
    <source>
        <strain evidence="2">CGMCC 1.19062</strain>
    </source>
</reference>
<evidence type="ECO:0008006" key="3">
    <source>
        <dbReference type="Google" id="ProtNLM"/>
    </source>
</evidence>
<dbReference type="SUPFAM" id="SSF50475">
    <property type="entry name" value="FMN-binding split barrel"/>
    <property type="match status" value="1"/>
</dbReference>
<evidence type="ECO:0000313" key="2">
    <source>
        <dbReference type="Proteomes" id="UP001597295"/>
    </source>
</evidence>
<accession>A0ABW5DWG7</accession>
<sequence>MFDKEIAALMESAVMMIIATRNDAQRAAIGRAVGARLIDGGAFVDIYISGTQWSEAVSNCAPGVPVAFTFCRPTDYRTFQVKGAVVDVAVPDSADIATAGRYITGMGTVMLGLGVTQQQFHHWCTAEGLVRIRLKPHAIFQQTPGPGAGQQIAGGPA</sequence>
<protein>
    <recommendedName>
        <fullName evidence="3">Pyridoxamine 5'-phosphate oxidase</fullName>
    </recommendedName>
</protein>
<dbReference type="EMBL" id="JBHUIP010000016">
    <property type="protein sequence ID" value="MFD2265205.1"/>
    <property type="molecule type" value="Genomic_DNA"/>
</dbReference>
<dbReference type="RefSeq" id="WP_379878377.1">
    <property type="nucleotide sequence ID" value="NZ_JBHUIP010000016.1"/>
</dbReference>
<dbReference type="Gene3D" id="2.30.110.10">
    <property type="entry name" value="Electron Transport, Fmn-binding Protein, Chain A"/>
    <property type="match status" value="1"/>
</dbReference>
<keyword evidence="2" id="KW-1185">Reference proteome</keyword>
<organism evidence="1 2">
    <name type="scientific">Lacibacterium aquatile</name>
    <dbReference type="NCBI Taxonomy" id="1168082"/>
    <lineage>
        <taxon>Bacteria</taxon>
        <taxon>Pseudomonadati</taxon>
        <taxon>Pseudomonadota</taxon>
        <taxon>Alphaproteobacteria</taxon>
        <taxon>Rhodospirillales</taxon>
        <taxon>Rhodospirillaceae</taxon>
    </lineage>
</organism>